<organism evidence="3 4">
    <name type="scientific">Borreliella japonica</name>
    <name type="common">Borrelia japonica</name>
    <dbReference type="NCBI Taxonomy" id="34095"/>
    <lineage>
        <taxon>Bacteria</taxon>
        <taxon>Pseudomonadati</taxon>
        <taxon>Spirochaetota</taxon>
        <taxon>Spirochaetia</taxon>
        <taxon>Spirochaetales</taxon>
        <taxon>Borreliaceae</taxon>
        <taxon>Borreliella</taxon>
    </lineage>
</organism>
<evidence type="ECO:0000313" key="3">
    <source>
        <dbReference type="EMBL" id="SCW32530.1"/>
    </source>
</evidence>
<dbReference type="NCBIfam" id="NF009950">
    <property type="entry name" value="PRK13414.1"/>
    <property type="match status" value="1"/>
</dbReference>
<feature type="transmembrane region" description="Helical" evidence="1">
    <location>
        <begin position="66"/>
        <end position="83"/>
    </location>
</feature>
<name>A0A1G4PJU4_BORJA</name>
<keyword evidence="2" id="KW-0732">Signal</keyword>
<dbReference type="EMBL" id="FMTE01000003">
    <property type="protein sequence ID" value="SCW32530.1"/>
    <property type="molecule type" value="Genomic_DNA"/>
</dbReference>
<keyword evidence="3" id="KW-0966">Cell projection</keyword>
<evidence type="ECO:0000256" key="2">
    <source>
        <dbReference type="SAM" id="SignalP"/>
    </source>
</evidence>
<reference evidence="4" key="1">
    <citation type="submission" date="2016-10" db="EMBL/GenBank/DDBJ databases">
        <authorList>
            <person name="Varghese N."/>
            <person name="Submissions S."/>
        </authorList>
    </citation>
    <scope>NUCLEOTIDE SEQUENCE [LARGE SCALE GENOMIC DNA]</scope>
    <source>
        <strain evidence="4">ATCC 51557</strain>
    </source>
</reference>
<keyword evidence="1" id="KW-1133">Transmembrane helix</keyword>
<protein>
    <submittedName>
        <fullName evidence="3">Flagellar protein FliO/FliZ</fullName>
    </submittedName>
</protein>
<dbReference type="AlphaFoldDB" id="A0A1G4PJU4"/>
<evidence type="ECO:0000256" key="1">
    <source>
        <dbReference type="SAM" id="Phobius"/>
    </source>
</evidence>
<dbReference type="Proteomes" id="UP000199262">
    <property type="component" value="Unassembled WGS sequence"/>
</dbReference>
<keyword evidence="3" id="KW-0969">Cilium</keyword>
<dbReference type="RefSeq" id="WP_091972632.1">
    <property type="nucleotide sequence ID" value="NZ_CP124066.1"/>
</dbReference>
<proteinExistence type="predicted"/>
<keyword evidence="3" id="KW-0282">Flagellum</keyword>
<feature type="signal peptide" evidence="2">
    <location>
        <begin position="1"/>
        <end position="20"/>
    </location>
</feature>
<sequence length="209" mass="24596">MNNKFLFLVFLAFSNFFTHANSQEQVDSISTDLENESSLPIFEEDKPALTNNDSVQTISLFNISDLVKIVLFLLIAFFIFFLFKKLIFHSKKSKYEQNSNLIKELVFYEINVKNSIRIINILDNVYVFLVSSNSSTLLKEVKSEEELEDLKLRLSEINNFAKKEDSFKSIFKKMLLKKEEIPFSRNDYVKLEKKIETSLKDKQDRLKKF</sequence>
<feature type="chain" id="PRO_5011734755" evidence="2">
    <location>
        <begin position="21"/>
        <end position="209"/>
    </location>
</feature>
<keyword evidence="1" id="KW-0472">Membrane</keyword>
<keyword evidence="4" id="KW-1185">Reference proteome</keyword>
<dbReference type="OrthoDB" id="350659at2"/>
<accession>A0A1G4PJU4</accession>
<evidence type="ECO:0000313" key="4">
    <source>
        <dbReference type="Proteomes" id="UP000199262"/>
    </source>
</evidence>
<gene>
    <name evidence="3" type="ORF">SAMN02983004_00576</name>
</gene>
<keyword evidence="1" id="KW-0812">Transmembrane</keyword>